<proteinExistence type="inferred from homology"/>
<feature type="transmembrane region" description="Helical" evidence="7">
    <location>
        <begin position="258"/>
        <end position="278"/>
    </location>
</feature>
<feature type="transmembrane region" description="Helical" evidence="7">
    <location>
        <begin position="129"/>
        <end position="149"/>
    </location>
</feature>
<feature type="compositionally biased region" description="Basic and acidic residues" evidence="6">
    <location>
        <begin position="34"/>
        <end position="47"/>
    </location>
</feature>
<reference evidence="9" key="1">
    <citation type="journal article" date="2020" name="Stud. Mycol.">
        <title>101 Dothideomycetes genomes: a test case for predicting lifestyles and emergence of pathogens.</title>
        <authorList>
            <person name="Haridas S."/>
            <person name="Albert R."/>
            <person name="Binder M."/>
            <person name="Bloem J."/>
            <person name="Labutti K."/>
            <person name="Salamov A."/>
            <person name="Andreopoulos B."/>
            <person name="Baker S."/>
            <person name="Barry K."/>
            <person name="Bills G."/>
            <person name="Bluhm B."/>
            <person name="Cannon C."/>
            <person name="Castanera R."/>
            <person name="Culley D."/>
            <person name="Daum C."/>
            <person name="Ezra D."/>
            <person name="Gonzalez J."/>
            <person name="Henrissat B."/>
            <person name="Kuo A."/>
            <person name="Liang C."/>
            <person name="Lipzen A."/>
            <person name="Lutzoni F."/>
            <person name="Magnuson J."/>
            <person name="Mondo S."/>
            <person name="Nolan M."/>
            <person name="Ohm R."/>
            <person name="Pangilinan J."/>
            <person name="Park H.-J."/>
            <person name="Ramirez L."/>
            <person name="Alfaro M."/>
            <person name="Sun H."/>
            <person name="Tritt A."/>
            <person name="Yoshinaga Y."/>
            <person name="Zwiers L.-H."/>
            <person name="Turgeon B."/>
            <person name="Goodwin S."/>
            <person name="Spatafora J."/>
            <person name="Crous P."/>
            <person name="Grigoriev I."/>
        </authorList>
    </citation>
    <scope>NUCLEOTIDE SEQUENCE</scope>
    <source>
        <strain evidence="9">CBS 113979</strain>
    </source>
</reference>
<dbReference type="Gene3D" id="1.20.1250.20">
    <property type="entry name" value="MFS general substrate transporter like domains"/>
    <property type="match status" value="2"/>
</dbReference>
<comment type="similarity">
    <text evidence="2">Belongs to the major facilitator superfamily. TCR/Tet family.</text>
</comment>
<keyword evidence="4 7" id="KW-1133">Transmembrane helix</keyword>
<feature type="transmembrane region" description="Helical" evidence="7">
    <location>
        <begin position="188"/>
        <end position="209"/>
    </location>
</feature>
<dbReference type="OrthoDB" id="10021397at2759"/>
<feature type="transmembrane region" description="Helical" evidence="7">
    <location>
        <begin position="532"/>
        <end position="552"/>
    </location>
</feature>
<dbReference type="PANTHER" id="PTHR23501:SF193">
    <property type="entry name" value="MULTIDRUG TRANSPORTER, PUTATIVE (AFU_ORTHOLOGUE AFUA_8G00940)-RELATED"/>
    <property type="match status" value="1"/>
</dbReference>
<evidence type="ECO:0000256" key="7">
    <source>
        <dbReference type="SAM" id="Phobius"/>
    </source>
</evidence>
<keyword evidence="3 7" id="KW-0812">Transmembrane</keyword>
<dbReference type="Pfam" id="PF07690">
    <property type="entry name" value="MFS_1"/>
    <property type="match status" value="1"/>
</dbReference>
<comment type="subcellular location">
    <subcellularLocation>
        <location evidence="1">Membrane</location>
        <topology evidence="1">Multi-pass membrane protein</topology>
    </subcellularLocation>
</comment>
<feature type="transmembrane region" description="Helical" evidence="7">
    <location>
        <begin position="155"/>
        <end position="176"/>
    </location>
</feature>
<organism evidence="9 10">
    <name type="scientific">Aulographum hederae CBS 113979</name>
    <dbReference type="NCBI Taxonomy" id="1176131"/>
    <lineage>
        <taxon>Eukaryota</taxon>
        <taxon>Fungi</taxon>
        <taxon>Dikarya</taxon>
        <taxon>Ascomycota</taxon>
        <taxon>Pezizomycotina</taxon>
        <taxon>Dothideomycetes</taxon>
        <taxon>Pleosporomycetidae</taxon>
        <taxon>Aulographales</taxon>
        <taxon>Aulographaceae</taxon>
    </lineage>
</organism>
<feature type="transmembrane region" description="Helical" evidence="7">
    <location>
        <begin position="62"/>
        <end position="90"/>
    </location>
</feature>
<dbReference type="AlphaFoldDB" id="A0A6G1GVY5"/>
<protein>
    <submittedName>
        <fullName evidence="9">MFS general substrate transporter</fullName>
    </submittedName>
</protein>
<keyword evidence="10" id="KW-1185">Reference proteome</keyword>
<dbReference type="GO" id="GO:0022857">
    <property type="term" value="F:transmembrane transporter activity"/>
    <property type="evidence" value="ECO:0007669"/>
    <property type="project" value="InterPro"/>
</dbReference>
<dbReference type="InterPro" id="IPR020846">
    <property type="entry name" value="MFS_dom"/>
</dbReference>
<evidence type="ECO:0000256" key="1">
    <source>
        <dbReference type="ARBA" id="ARBA00004141"/>
    </source>
</evidence>
<dbReference type="SUPFAM" id="SSF103473">
    <property type="entry name" value="MFS general substrate transporter"/>
    <property type="match status" value="2"/>
</dbReference>
<evidence type="ECO:0000256" key="3">
    <source>
        <dbReference type="ARBA" id="ARBA00022692"/>
    </source>
</evidence>
<evidence type="ECO:0000259" key="8">
    <source>
        <dbReference type="PROSITE" id="PS50850"/>
    </source>
</evidence>
<evidence type="ECO:0000313" key="9">
    <source>
        <dbReference type="EMBL" id="KAF1985121.1"/>
    </source>
</evidence>
<sequence>MDEKQEPDGQRQLHSSQAENGSYNKELSVTADPSKGDEDIEHGSKENTEAVEQTQYISGAKLVIVLASVTLIVFLMMLDMSIVVVAIPVITSDFHSLDDVGWYGSAYMLANCALQPLAGKFYTLFSSKITFISFLALFELGSALCGAAQSSMMLIIGRAIAGLGGAGLVNGALTILSASAPMERRPALLGIMIGISQFGVIGGPLIGGALTEYASWRWCFYINLPIGGVAFLFLMLIKLPDHEKDQSKKSSVRVALSNLDLSGFVLFAGFAVMILLALEWGGTDYPWNSAIVIGLFCGGGLTLLLFAAWEYRMGDNAMIPYSLVKRTVVWSSCLVTLFFFASVMLLTYYLPIYFQAVRGVSPTLSGVYMLPGILGQMSMAVISGILVGKLGYYLPWSIACAILVPIGNGLMTTFTPTSPTAAWVCYQLLSGIGRGSGLQMPIVAIQNNLPTSQVSLGMSLVTFFQTFGGALFLSVAQTIFSHELLSNLREYSPSTDAQAVITAGAASFRDVITPEEVPSVLRAYNDAIKHDFYLLTGVSCAMILFIWGMGWVDIRKKKEKVPTPEERSVSAASE</sequence>
<feature type="transmembrane region" description="Helical" evidence="7">
    <location>
        <begin position="329"/>
        <end position="354"/>
    </location>
</feature>
<dbReference type="PROSITE" id="PS50850">
    <property type="entry name" value="MFS"/>
    <property type="match status" value="1"/>
</dbReference>
<dbReference type="FunFam" id="1.20.1720.10:FF:000012">
    <property type="entry name" value="MFS toxin efflux pump (AflT)"/>
    <property type="match status" value="1"/>
</dbReference>
<dbReference type="InterPro" id="IPR036259">
    <property type="entry name" value="MFS_trans_sf"/>
</dbReference>
<name>A0A6G1GVY5_9PEZI</name>
<evidence type="ECO:0000313" key="10">
    <source>
        <dbReference type="Proteomes" id="UP000800041"/>
    </source>
</evidence>
<feature type="transmembrane region" description="Helical" evidence="7">
    <location>
        <begin position="366"/>
        <end position="387"/>
    </location>
</feature>
<dbReference type="PANTHER" id="PTHR23501">
    <property type="entry name" value="MAJOR FACILITATOR SUPERFAMILY"/>
    <property type="match status" value="1"/>
</dbReference>
<dbReference type="GO" id="GO:0005886">
    <property type="term" value="C:plasma membrane"/>
    <property type="evidence" value="ECO:0007669"/>
    <property type="project" value="TreeGrafter"/>
</dbReference>
<feature type="transmembrane region" description="Helical" evidence="7">
    <location>
        <begin position="394"/>
        <end position="414"/>
    </location>
</feature>
<feature type="compositionally biased region" description="Polar residues" evidence="6">
    <location>
        <begin position="12"/>
        <end position="27"/>
    </location>
</feature>
<feature type="region of interest" description="Disordered" evidence="6">
    <location>
        <begin position="1"/>
        <end position="47"/>
    </location>
</feature>
<gene>
    <name evidence="9" type="ORF">K402DRAFT_422414</name>
</gene>
<dbReference type="CDD" id="cd17502">
    <property type="entry name" value="MFS_Azr1_MDR_like"/>
    <property type="match status" value="1"/>
</dbReference>
<feature type="domain" description="Major facilitator superfamily (MFS) profile" evidence="8">
    <location>
        <begin position="65"/>
        <end position="517"/>
    </location>
</feature>
<evidence type="ECO:0000256" key="2">
    <source>
        <dbReference type="ARBA" id="ARBA00007520"/>
    </source>
</evidence>
<feature type="transmembrane region" description="Helical" evidence="7">
    <location>
        <begin position="290"/>
        <end position="309"/>
    </location>
</feature>
<feature type="transmembrane region" description="Helical" evidence="7">
    <location>
        <begin position="456"/>
        <end position="480"/>
    </location>
</feature>
<dbReference type="EMBL" id="ML977164">
    <property type="protein sequence ID" value="KAF1985121.1"/>
    <property type="molecule type" value="Genomic_DNA"/>
</dbReference>
<feature type="transmembrane region" description="Helical" evidence="7">
    <location>
        <begin position="215"/>
        <end position="237"/>
    </location>
</feature>
<dbReference type="InterPro" id="IPR011701">
    <property type="entry name" value="MFS"/>
</dbReference>
<evidence type="ECO:0000256" key="4">
    <source>
        <dbReference type="ARBA" id="ARBA00022989"/>
    </source>
</evidence>
<evidence type="ECO:0000256" key="6">
    <source>
        <dbReference type="SAM" id="MobiDB-lite"/>
    </source>
</evidence>
<evidence type="ECO:0000256" key="5">
    <source>
        <dbReference type="ARBA" id="ARBA00023136"/>
    </source>
</evidence>
<feature type="transmembrane region" description="Helical" evidence="7">
    <location>
        <begin position="102"/>
        <end position="122"/>
    </location>
</feature>
<keyword evidence="5 7" id="KW-0472">Membrane</keyword>
<dbReference type="Proteomes" id="UP000800041">
    <property type="component" value="Unassembled WGS sequence"/>
</dbReference>
<dbReference type="FunFam" id="1.20.1250.20:FF:000196">
    <property type="entry name" value="MFS toxin efflux pump (AflT)"/>
    <property type="match status" value="1"/>
</dbReference>
<accession>A0A6G1GVY5</accession>
<feature type="compositionally biased region" description="Basic and acidic residues" evidence="6">
    <location>
        <begin position="1"/>
        <end position="11"/>
    </location>
</feature>